<dbReference type="GO" id="GO:0000462">
    <property type="term" value="P:maturation of SSU-rRNA from tricistronic rRNA transcript (SSU-rRNA, 5.8S rRNA, LSU-rRNA)"/>
    <property type="evidence" value="ECO:0007669"/>
    <property type="project" value="InterPro"/>
</dbReference>
<keyword evidence="5" id="KW-0539">Nucleus</keyword>
<feature type="domain" description="U3 small nucleolar RNA-associated protein 6 N-terminal" evidence="6">
    <location>
        <begin position="12"/>
        <end position="82"/>
    </location>
</feature>
<dbReference type="Pfam" id="PF08640">
    <property type="entry name" value="U3_assoc_6"/>
    <property type="match status" value="1"/>
</dbReference>
<dbReference type="InterPro" id="IPR055347">
    <property type="entry name" value="UTP6_N"/>
</dbReference>
<reference evidence="7 8" key="1">
    <citation type="journal article" date="2014" name="BMC Genomics">
        <title>Adaptive genomic structural variation in the grape powdery mildew pathogen, Erysiphe necator.</title>
        <authorList>
            <person name="Jones L."/>
            <person name="Riaz S."/>
            <person name="Morales-Cruz A."/>
            <person name="Amrine K.C."/>
            <person name="McGuire B."/>
            <person name="Gubler W.D."/>
            <person name="Walker M.A."/>
            <person name="Cantu D."/>
        </authorList>
    </citation>
    <scope>NUCLEOTIDE SEQUENCE [LARGE SCALE GENOMIC DNA]</scope>
    <source>
        <strain evidence="8">c</strain>
    </source>
</reference>
<dbReference type="InterPro" id="IPR011990">
    <property type="entry name" value="TPR-like_helical_dom_sf"/>
</dbReference>
<name>A0A0B1PCR7_UNCNE</name>
<dbReference type="GO" id="GO:0034388">
    <property type="term" value="C:Pwp2p-containing subcomplex of 90S preribosome"/>
    <property type="evidence" value="ECO:0007669"/>
    <property type="project" value="TreeGrafter"/>
</dbReference>
<dbReference type="PANTHER" id="PTHR23271:SF1">
    <property type="entry name" value="U3 SMALL NUCLEOLAR RNA-ASSOCIATED PROTEIN 6 HOMOLOG"/>
    <property type="match status" value="1"/>
</dbReference>
<sequence>MSGPSDKARFYLENTIPQFQEFRAKNIFSDDEIKALVKKRSSFEHRILSRGCQPIEFARYAAWEIGLEKLRKKRCKRLGIKSFMHNGQAKIFNIFDRGTKKHPGDLSLWISYLEYLKSVKANKKLKIVLTAALRLHPTKSELWLYAARWSLESEINMNGAREFMIRALRFCGNCSELWIEYAKLEMIHLSKIEIRRKVLKLDKQISDSIVLDISLPHDPTFDDFKDMIPVSDLEIDSLRSDLVEATDVETEAAKDHLKTPALNGAIPLAIYDAAQKESFFCASVAVRFFDMFTSFSEVRCLSKILHHVCETMLKLYPNDSLILDCYSRQPMIGKNYQSPGFPQALGHSLERITESLEKVNDKAKYSQLTSIWINKFLGFVDLDPGIRKVLQSLLRKVDLHKSV</sequence>
<accession>A0A0B1PCR7</accession>
<evidence type="ECO:0000256" key="1">
    <source>
        <dbReference type="ARBA" id="ARBA00004604"/>
    </source>
</evidence>
<protein>
    <submittedName>
        <fullName evidence="7">Putative u3 snornp protein</fullName>
    </submittedName>
</protein>
<keyword evidence="4" id="KW-0677">Repeat</keyword>
<evidence type="ECO:0000313" key="8">
    <source>
        <dbReference type="Proteomes" id="UP000030854"/>
    </source>
</evidence>
<evidence type="ECO:0000256" key="4">
    <source>
        <dbReference type="ARBA" id="ARBA00022737"/>
    </source>
</evidence>
<dbReference type="InterPro" id="IPR013949">
    <property type="entry name" value="Utp6"/>
</dbReference>
<comment type="caution">
    <text evidence="7">The sequence shown here is derived from an EMBL/GenBank/DDBJ whole genome shotgun (WGS) entry which is preliminary data.</text>
</comment>
<dbReference type="PANTHER" id="PTHR23271">
    <property type="entry name" value="HEPATOCELLULAR CARCINOMA-ASSOCIATED ANTIGEN 66"/>
    <property type="match status" value="1"/>
</dbReference>
<dbReference type="GO" id="GO:0032040">
    <property type="term" value="C:small-subunit processome"/>
    <property type="evidence" value="ECO:0007669"/>
    <property type="project" value="TreeGrafter"/>
</dbReference>
<organism evidence="7 8">
    <name type="scientific">Uncinula necator</name>
    <name type="common">Grape powdery mildew</name>
    <dbReference type="NCBI Taxonomy" id="52586"/>
    <lineage>
        <taxon>Eukaryota</taxon>
        <taxon>Fungi</taxon>
        <taxon>Dikarya</taxon>
        <taxon>Ascomycota</taxon>
        <taxon>Pezizomycotina</taxon>
        <taxon>Leotiomycetes</taxon>
        <taxon>Erysiphales</taxon>
        <taxon>Erysiphaceae</taxon>
        <taxon>Erysiphe</taxon>
    </lineage>
</organism>
<dbReference type="EMBL" id="JNVN01000159">
    <property type="protein sequence ID" value="KHJ36053.1"/>
    <property type="molecule type" value="Genomic_DNA"/>
</dbReference>
<evidence type="ECO:0000256" key="3">
    <source>
        <dbReference type="ARBA" id="ARBA00022552"/>
    </source>
</evidence>
<dbReference type="GO" id="GO:0030515">
    <property type="term" value="F:snoRNA binding"/>
    <property type="evidence" value="ECO:0007669"/>
    <property type="project" value="InterPro"/>
</dbReference>
<keyword evidence="8" id="KW-1185">Reference proteome</keyword>
<evidence type="ECO:0000256" key="2">
    <source>
        <dbReference type="ARBA" id="ARBA00010734"/>
    </source>
</evidence>
<dbReference type="AlphaFoldDB" id="A0A0B1PCR7"/>
<dbReference type="InterPro" id="IPR003107">
    <property type="entry name" value="HAT"/>
</dbReference>
<comment type="subcellular location">
    <subcellularLocation>
        <location evidence="1">Nucleus</location>
        <location evidence="1">Nucleolus</location>
    </subcellularLocation>
</comment>
<evidence type="ECO:0000259" key="6">
    <source>
        <dbReference type="Pfam" id="PF08640"/>
    </source>
</evidence>
<dbReference type="HOGENOM" id="CLU_026025_3_1_1"/>
<evidence type="ECO:0000256" key="5">
    <source>
        <dbReference type="ARBA" id="ARBA00023242"/>
    </source>
</evidence>
<evidence type="ECO:0000313" key="7">
    <source>
        <dbReference type="EMBL" id="KHJ36053.1"/>
    </source>
</evidence>
<dbReference type="SMART" id="SM00386">
    <property type="entry name" value="HAT"/>
    <property type="match status" value="3"/>
</dbReference>
<dbReference type="Proteomes" id="UP000030854">
    <property type="component" value="Unassembled WGS sequence"/>
</dbReference>
<dbReference type="OMA" id="YAKLEMI"/>
<proteinExistence type="inferred from homology"/>
<dbReference type="Gene3D" id="1.25.40.10">
    <property type="entry name" value="Tetratricopeptide repeat domain"/>
    <property type="match status" value="1"/>
</dbReference>
<gene>
    <name evidence="7" type="ORF">EV44_g6265</name>
</gene>
<comment type="similarity">
    <text evidence="2">Belongs to the UTP6 family.</text>
</comment>
<keyword evidence="3" id="KW-0698">rRNA processing</keyword>
<dbReference type="SUPFAM" id="SSF48452">
    <property type="entry name" value="TPR-like"/>
    <property type="match status" value="1"/>
</dbReference>
<dbReference type="STRING" id="52586.A0A0B1PCR7"/>